<dbReference type="GO" id="GO:0000122">
    <property type="term" value="P:negative regulation of transcription by RNA polymerase II"/>
    <property type="evidence" value="ECO:0007669"/>
    <property type="project" value="TreeGrafter"/>
</dbReference>
<sequence>MDESEKGSGEPKRAKRDRKQVTLLSNEYSTIYAEENNRKMDATKKSKTPKATTKPTKKRSYSKDEEDEEVELSENTTYQWVGEGRVNSDENRLYFDKLEMKVGDHPALIQTGDNILLSSGDTSAEDVFDKATVTRSIMGGGDQDLNDRANVAMNKLKPFVGKVKAMWEEDAVDSKDNKSTTSNVVRHDDDRRNRMKVLVQWYYKKDDVAGLRGTFDGISKQTILNHLHPRDLLLGEIEDENEISTILGKCHVSRCAPDMTMDLKDSSHTSSSESLKRSRGGSFTCNFDISISTNKGKNKVTIVPYQGVPIQSEEPAPKRPRTTSLSESDILETADNTVAESQSIEDANDDVSGDGDSSSENSDILSKKPSPESEGNANQKIMVGPAHQATLPPFTPRQRSQAEHAPPVPVWIPDKINDVDLDEYLDSAKDILIQYMKDKKIEITRIVPHNLEEAHLQSKFTVREFNVDQIFKVLHDKSYDKENALKAIKTSPHLYLNVWTKEEKELYDAGFKRHFSAIRVIANGMSSFKKHKDVVDYHYRFKIPDQFRRYEDKKREQAMRMLQAIEKQRMKEYISTETAQSVTNSVGKTNQSWLENGGGETNVIGNAEARRLEAKDFLASVKETIGPSEYLKLVDHLKGLHSQVITVPECRKAFQDQLKGYPDLMKSFDKFLPQRFTN</sequence>
<dbReference type="PROSITE" id="PS51038">
    <property type="entry name" value="BAH"/>
    <property type="match status" value="1"/>
</dbReference>
<dbReference type="Pfam" id="PF01448">
    <property type="entry name" value="ELM2"/>
    <property type="match status" value="1"/>
</dbReference>
<dbReference type="GO" id="GO:0005654">
    <property type="term" value="C:nucleoplasm"/>
    <property type="evidence" value="ECO:0007669"/>
    <property type="project" value="TreeGrafter"/>
</dbReference>
<dbReference type="Gene3D" id="4.10.1240.50">
    <property type="match status" value="1"/>
</dbReference>
<dbReference type="EMBL" id="BLLK01000062">
    <property type="protein sequence ID" value="GFH58839.1"/>
    <property type="molecule type" value="Genomic_DNA"/>
</dbReference>
<feature type="region of interest" description="Disordered" evidence="3">
    <location>
        <begin position="1"/>
        <end position="70"/>
    </location>
</feature>
<feature type="region of interest" description="Disordered" evidence="3">
    <location>
        <begin position="306"/>
        <end position="408"/>
    </location>
</feature>
<protein>
    <recommendedName>
        <fullName evidence="8">SANT domain-containing protein</fullName>
    </recommendedName>
</protein>
<dbReference type="AlphaFoldDB" id="A0AAD3D6P8"/>
<feature type="compositionally biased region" description="Basic and acidic residues" evidence="3">
    <location>
        <begin position="1"/>
        <end position="12"/>
    </location>
</feature>
<dbReference type="InterPro" id="IPR000949">
    <property type="entry name" value="ELM2_dom"/>
</dbReference>
<evidence type="ECO:0000313" key="6">
    <source>
        <dbReference type="EMBL" id="GFH58839.1"/>
    </source>
</evidence>
<gene>
    <name evidence="6" type="ORF">CTEN210_15315</name>
</gene>
<comment type="subcellular location">
    <subcellularLocation>
        <location evidence="1">Nucleus</location>
    </subcellularLocation>
</comment>
<evidence type="ECO:0000259" key="5">
    <source>
        <dbReference type="PROSITE" id="PS51156"/>
    </source>
</evidence>
<dbReference type="PANTHER" id="PTHR10865">
    <property type="entry name" value="METASTASIS-ASSOCIATED PROTEIN AND MESODERM INDUCTION EARLY RESPONSE PROTEIN"/>
    <property type="match status" value="1"/>
</dbReference>
<evidence type="ECO:0000256" key="2">
    <source>
        <dbReference type="ARBA" id="ARBA00023242"/>
    </source>
</evidence>
<feature type="domain" description="ELM2" evidence="5">
    <location>
        <begin position="379"/>
        <end position="492"/>
    </location>
</feature>
<keyword evidence="7" id="KW-1185">Reference proteome</keyword>
<dbReference type="InterPro" id="IPR043151">
    <property type="entry name" value="BAH_sf"/>
</dbReference>
<dbReference type="PROSITE" id="PS51156">
    <property type="entry name" value="ELM2"/>
    <property type="match status" value="1"/>
</dbReference>
<keyword evidence="2" id="KW-0539">Nucleus</keyword>
<evidence type="ECO:0000313" key="7">
    <source>
        <dbReference type="Proteomes" id="UP001054902"/>
    </source>
</evidence>
<dbReference type="InterPro" id="IPR001025">
    <property type="entry name" value="BAH_dom"/>
</dbReference>
<feature type="compositionally biased region" description="Basic and acidic residues" evidence="3">
    <location>
        <begin position="35"/>
        <end position="44"/>
    </location>
</feature>
<feature type="compositionally biased region" description="Polar residues" evidence="3">
    <location>
        <begin position="334"/>
        <end position="344"/>
    </location>
</feature>
<dbReference type="Gene3D" id="2.30.30.490">
    <property type="match status" value="1"/>
</dbReference>
<evidence type="ECO:0008006" key="8">
    <source>
        <dbReference type="Google" id="ProtNLM"/>
    </source>
</evidence>
<evidence type="ECO:0000259" key="4">
    <source>
        <dbReference type="PROSITE" id="PS51038"/>
    </source>
</evidence>
<dbReference type="GO" id="GO:0003682">
    <property type="term" value="F:chromatin binding"/>
    <property type="evidence" value="ECO:0007669"/>
    <property type="project" value="InterPro"/>
</dbReference>
<dbReference type="Proteomes" id="UP001054902">
    <property type="component" value="Unassembled WGS sequence"/>
</dbReference>
<dbReference type="GO" id="GO:0003714">
    <property type="term" value="F:transcription corepressor activity"/>
    <property type="evidence" value="ECO:0007669"/>
    <property type="project" value="TreeGrafter"/>
</dbReference>
<feature type="domain" description="BAH" evidence="4">
    <location>
        <begin position="136"/>
        <end position="300"/>
    </location>
</feature>
<proteinExistence type="predicted"/>
<dbReference type="InterPro" id="IPR036600">
    <property type="entry name" value="PAH_sf"/>
</dbReference>
<dbReference type="InterPro" id="IPR040138">
    <property type="entry name" value="MIER/MTA"/>
</dbReference>
<feature type="compositionally biased region" description="Low complexity" evidence="3">
    <location>
        <begin position="354"/>
        <end position="363"/>
    </location>
</feature>
<dbReference type="SUPFAM" id="SSF47762">
    <property type="entry name" value="PAH2 domain"/>
    <property type="match status" value="1"/>
</dbReference>
<evidence type="ECO:0000256" key="3">
    <source>
        <dbReference type="SAM" id="MobiDB-lite"/>
    </source>
</evidence>
<dbReference type="SMART" id="SM01189">
    <property type="entry name" value="ELM2"/>
    <property type="match status" value="1"/>
</dbReference>
<organism evidence="6 7">
    <name type="scientific">Chaetoceros tenuissimus</name>
    <dbReference type="NCBI Taxonomy" id="426638"/>
    <lineage>
        <taxon>Eukaryota</taxon>
        <taxon>Sar</taxon>
        <taxon>Stramenopiles</taxon>
        <taxon>Ochrophyta</taxon>
        <taxon>Bacillariophyta</taxon>
        <taxon>Coscinodiscophyceae</taxon>
        <taxon>Chaetocerotophycidae</taxon>
        <taxon>Chaetocerotales</taxon>
        <taxon>Chaetocerotaceae</taxon>
        <taxon>Chaetoceros</taxon>
    </lineage>
</organism>
<reference evidence="6 7" key="1">
    <citation type="journal article" date="2021" name="Sci. Rep.">
        <title>The genome of the diatom Chaetoceros tenuissimus carries an ancient integrated fragment of an extant virus.</title>
        <authorList>
            <person name="Hongo Y."/>
            <person name="Kimura K."/>
            <person name="Takaki Y."/>
            <person name="Yoshida Y."/>
            <person name="Baba S."/>
            <person name="Kobayashi G."/>
            <person name="Nagasaki K."/>
            <person name="Hano T."/>
            <person name="Tomaru Y."/>
        </authorList>
    </citation>
    <scope>NUCLEOTIDE SEQUENCE [LARGE SCALE GENOMIC DNA]</scope>
    <source>
        <strain evidence="6 7">NIES-3715</strain>
    </source>
</reference>
<name>A0AAD3D6P8_9STRA</name>
<dbReference type="GO" id="GO:0042826">
    <property type="term" value="F:histone deacetylase binding"/>
    <property type="evidence" value="ECO:0007669"/>
    <property type="project" value="TreeGrafter"/>
</dbReference>
<accession>A0AAD3D6P8</accession>
<comment type="caution">
    <text evidence="6">The sequence shown here is derived from an EMBL/GenBank/DDBJ whole genome shotgun (WGS) entry which is preliminary data.</text>
</comment>
<dbReference type="PANTHER" id="PTHR10865:SF28">
    <property type="entry name" value="ELM2 DOMAIN-CONTAINING PROTEIN"/>
    <property type="match status" value="1"/>
</dbReference>
<evidence type="ECO:0000256" key="1">
    <source>
        <dbReference type="ARBA" id="ARBA00004123"/>
    </source>
</evidence>